<dbReference type="RefSeq" id="WP_265557613.1">
    <property type="nucleotide sequence ID" value="NZ_CP092471.1"/>
</dbReference>
<protein>
    <submittedName>
        <fullName evidence="1">Uncharacterized protein</fullName>
    </submittedName>
</protein>
<proteinExistence type="predicted"/>
<reference evidence="1" key="1">
    <citation type="submission" date="2022-02" db="EMBL/GenBank/DDBJ databases">
        <title>Qipengyuania spongiae sp. nov., isolated from marine sponge.</title>
        <authorList>
            <person name="Li Z."/>
            <person name="Zhang M."/>
        </authorList>
    </citation>
    <scope>NUCLEOTIDE SEQUENCE</scope>
    <source>
        <strain evidence="1">PHS-Z21</strain>
    </source>
</reference>
<evidence type="ECO:0000313" key="1">
    <source>
        <dbReference type="EMBL" id="UVI38446.1"/>
    </source>
</evidence>
<keyword evidence="2" id="KW-1185">Reference proteome</keyword>
<organism evidence="1 2">
    <name type="scientific">Qipengyuania spongiae</name>
    <dbReference type="NCBI Taxonomy" id="2909673"/>
    <lineage>
        <taxon>Bacteria</taxon>
        <taxon>Pseudomonadati</taxon>
        <taxon>Pseudomonadota</taxon>
        <taxon>Alphaproteobacteria</taxon>
        <taxon>Sphingomonadales</taxon>
        <taxon>Erythrobacteraceae</taxon>
        <taxon>Qipengyuania</taxon>
    </lineage>
</organism>
<accession>A0ABY5SZE4</accession>
<evidence type="ECO:0000313" key="2">
    <source>
        <dbReference type="Proteomes" id="UP001065265"/>
    </source>
</evidence>
<dbReference type="Proteomes" id="UP001065265">
    <property type="component" value="Chromosome"/>
</dbReference>
<gene>
    <name evidence="1" type="ORF">L1F33_09250</name>
</gene>
<name>A0ABY5SZE4_9SPHN</name>
<dbReference type="EMBL" id="CP092471">
    <property type="protein sequence ID" value="UVI38446.1"/>
    <property type="molecule type" value="Genomic_DNA"/>
</dbReference>
<sequence length="87" mass="9435">MPVSRIAKAAERLRIVANTLNDPTDRAVASAYVEDLERLADREVKVAPPAPSAAKDVRLSTLSGTLNMAFPVTGAEKFDPLIRAFNR</sequence>